<dbReference type="InterPro" id="IPR000194">
    <property type="entry name" value="ATPase_F1/V1/A1_a/bsu_nucl-bd"/>
</dbReference>
<organism evidence="9">
    <name type="scientific">Candidatus Atribacter allofermentans</name>
    <dbReference type="NCBI Taxonomy" id="1852833"/>
    <lineage>
        <taxon>Bacteria</taxon>
        <taxon>Pseudomonadati</taxon>
        <taxon>Atribacterota</taxon>
        <taxon>Atribacteria</taxon>
        <taxon>Atribacterales</taxon>
        <taxon>Atribacteraceae</taxon>
        <taxon>Atribacter</taxon>
    </lineage>
</organism>
<dbReference type="InterPro" id="IPR022879">
    <property type="entry name" value="V-ATPase_su_B/beta"/>
</dbReference>
<sequence>MYKEYLTISEVSGPLLTIEQVTDARYMEIVEIELQDGSRKRGQVLMTTSNQALVQVFEGTEGIGIGQTRVKFLGRVMELPVSPDILGRIFNGSGFPIDNGPEIFPDARLDINGNPMNPVARDYPIDFIQTGVSAIDGLNTLVRGQKLPIFSGSGLPHARLAAQIARQAKVLGETETFAVVFGALGITFEEANYFILELRNTGAIERSVLFINLANDPAVERIITPRMALTAAEYLAFTMDMQVLVILTDMTNYCEALREISAARREVPGRRGYPGYLYTDLATMYERAGRIRGKNGSITQIPILTMPEDDKTHPIPDLTGYITEGQIIVSRQLFRKGIYPPIDVLPSLSRLRDKGIGKGKTREDHSDLANQLFAAYARGREAVELATILGEASLTDIDRIYMKFAEDFEVKFVKQGEYENRSIDETLNIGWELLRMLPKEELKRVRDAFIEKYYESSESPVLTQRED</sequence>
<dbReference type="InterPro" id="IPR004100">
    <property type="entry name" value="ATPase_F1/V1/A1_a/bsu_N"/>
</dbReference>
<dbReference type="Pfam" id="PF22919">
    <property type="entry name" value="ATP-synt_VA_C"/>
    <property type="match status" value="1"/>
</dbReference>
<dbReference type="InterPro" id="IPR055190">
    <property type="entry name" value="ATP-synt_VA_C"/>
</dbReference>
<evidence type="ECO:0000259" key="6">
    <source>
        <dbReference type="Pfam" id="PF00006"/>
    </source>
</evidence>
<evidence type="ECO:0000256" key="5">
    <source>
        <dbReference type="HAMAP-Rule" id="MF_00310"/>
    </source>
</evidence>
<evidence type="ECO:0000256" key="2">
    <source>
        <dbReference type="ARBA" id="ARBA00022448"/>
    </source>
</evidence>
<dbReference type="CDD" id="cd18112">
    <property type="entry name" value="ATP-synt_V_A-type_beta_C"/>
    <property type="match status" value="1"/>
</dbReference>
<feature type="domain" description="ATP synthase A/B type C-terminal" evidence="8">
    <location>
        <begin position="354"/>
        <end position="454"/>
    </location>
</feature>
<dbReference type="Gene3D" id="3.40.50.12240">
    <property type="match status" value="1"/>
</dbReference>
<dbReference type="SUPFAM" id="SSF52540">
    <property type="entry name" value="P-loop containing nucleoside triphosphate hydrolases"/>
    <property type="match status" value="1"/>
</dbReference>
<dbReference type="InterPro" id="IPR020003">
    <property type="entry name" value="ATPase_a/bsu_AS"/>
</dbReference>
<comment type="function">
    <text evidence="4 5">Produces ATP from ADP in the presence of a proton gradient across the membrane. The V-type beta chain is a regulatory subunit.</text>
</comment>
<evidence type="ECO:0000256" key="4">
    <source>
        <dbReference type="ARBA" id="ARBA00059599"/>
    </source>
</evidence>
<dbReference type="PIRSF" id="PIRSF039114">
    <property type="entry name" value="V-ATPsynth_beta/V-ATPase_B"/>
    <property type="match status" value="1"/>
</dbReference>
<protein>
    <recommendedName>
        <fullName evidence="5">V-type ATP synthase beta chain</fullName>
    </recommendedName>
    <alternativeName>
        <fullName evidence="5">V-ATPase subunit B</fullName>
    </alternativeName>
</protein>
<dbReference type="Pfam" id="PF00006">
    <property type="entry name" value="ATP-synt_ab"/>
    <property type="match status" value="1"/>
</dbReference>
<dbReference type="CDD" id="cd01135">
    <property type="entry name" value="V_A-ATPase_B"/>
    <property type="match status" value="1"/>
</dbReference>
<dbReference type="Pfam" id="PF02874">
    <property type="entry name" value="ATP-synt_ab_N"/>
    <property type="match status" value="1"/>
</dbReference>
<evidence type="ECO:0000313" key="9">
    <source>
        <dbReference type="EMBL" id="OQA54669.1"/>
    </source>
</evidence>
<name>A0A1V5SJD7_9BACT</name>
<accession>A0A1V5SJD7</accession>
<feature type="domain" description="ATPase F1/V1/A1 complex alpha/beta subunit nucleotide-binding" evidence="6">
    <location>
        <begin position="131"/>
        <end position="349"/>
    </location>
</feature>
<evidence type="ECO:0000259" key="7">
    <source>
        <dbReference type="Pfam" id="PF02874"/>
    </source>
</evidence>
<reference evidence="9" key="1">
    <citation type="submission" date="2017-02" db="EMBL/GenBank/DDBJ databases">
        <title>Delving into the versatile metabolic prowess of the omnipresent phylum Bacteroidetes.</title>
        <authorList>
            <person name="Nobu M.K."/>
            <person name="Mei R."/>
            <person name="Narihiro T."/>
            <person name="Kuroda K."/>
            <person name="Liu W.-T."/>
        </authorList>
    </citation>
    <scope>NUCLEOTIDE SEQUENCE</scope>
    <source>
        <strain evidence="9">ADurb.Bin276</strain>
    </source>
</reference>
<gene>
    <name evidence="9" type="primary">ntpB</name>
    <name evidence="5" type="synonym">atpB</name>
    <name evidence="9" type="ORF">BWY41_01955</name>
</gene>
<dbReference type="Proteomes" id="UP000485569">
    <property type="component" value="Unassembled WGS sequence"/>
</dbReference>
<dbReference type="PANTHER" id="PTHR43389">
    <property type="entry name" value="V-TYPE PROTON ATPASE SUBUNIT B"/>
    <property type="match status" value="1"/>
</dbReference>
<dbReference type="GO" id="GO:0046933">
    <property type="term" value="F:proton-transporting ATP synthase activity, rotational mechanism"/>
    <property type="evidence" value="ECO:0007669"/>
    <property type="project" value="UniProtKB-UniRule"/>
</dbReference>
<keyword evidence="5" id="KW-0066">ATP synthesis</keyword>
<dbReference type="AlphaFoldDB" id="A0A1V5SJD7"/>
<evidence type="ECO:0000256" key="3">
    <source>
        <dbReference type="ARBA" id="ARBA00023065"/>
    </source>
</evidence>
<dbReference type="HAMAP" id="MF_00310">
    <property type="entry name" value="ATP_synth_B_arch"/>
    <property type="match status" value="1"/>
</dbReference>
<dbReference type="EMBL" id="MWBQ01000202">
    <property type="protein sequence ID" value="OQA54669.1"/>
    <property type="molecule type" value="Genomic_DNA"/>
</dbReference>
<comment type="caution">
    <text evidence="9">The sequence shown here is derived from an EMBL/GenBank/DDBJ whole genome shotgun (WGS) entry which is preliminary data.</text>
</comment>
<dbReference type="InterPro" id="IPR027417">
    <property type="entry name" value="P-loop_NTPase"/>
</dbReference>
<comment type="similarity">
    <text evidence="1 5">Belongs to the ATPase alpha/beta chains family.</text>
</comment>
<dbReference type="PANTHER" id="PTHR43389:SF4">
    <property type="entry name" value="V-TYPE PROTON ATPASE SUBUNIT B"/>
    <property type="match status" value="1"/>
</dbReference>
<dbReference type="GO" id="GO:0042777">
    <property type="term" value="P:proton motive force-driven plasma membrane ATP synthesis"/>
    <property type="evidence" value="ECO:0007669"/>
    <property type="project" value="UniProtKB-UniRule"/>
</dbReference>
<dbReference type="GO" id="GO:0005524">
    <property type="term" value="F:ATP binding"/>
    <property type="evidence" value="ECO:0007669"/>
    <property type="project" value="UniProtKB-UniRule"/>
</dbReference>
<evidence type="ECO:0000256" key="1">
    <source>
        <dbReference type="ARBA" id="ARBA00008936"/>
    </source>
</evidence>
<dbReference type="CDD" id="cd18118">
    <property type="entry name" value="ATP-synt_V_A-type_beta_N"/>
    <property type="match status" value="1"/>
</dbReference>
<feature type="domain" description="ATPase F1/V1/A1 complex alpha/beta subunit N-terminal" evidence="7">
    <location>
        <begin position="8"/>
        <end position="74"/>
    </location>
</feature>
<dbReference type="PROSITE" id="PS00152">
    <property type="entry name" value="ATPASE_ALPHA_BETA"/>
    <property type="match status" value="1"/>
</dbReference>
<keyword evidence="5" id="KW-0375">Hydrogen ion transport</keyword>
<dbReference type="NCBIfam" id="NF003235">
    <property type="entry name" value="PRK04196.1"/>
    <property type="match status" value="1"/>
</dbReference>
<keyword evidence="3 5" id="KW-0406">Ion transport</keyword>
<proteinExistence type="inferred from homology"/>
<evidence type="ECO:0000259" key="8">
    <source>
        <dbReference type="Pfam" id="PF22919"/>
    </source>
</evidence>
<keyword evidence="2 5" id="KW-0813">Transport</keyword>